<feature type="region of interest" description="Disordered" evidence="1">
    <location>
        <begin position="16"/>
        <end position="38"/>
    </location>
</feature>
<sequence length="64" mass="6941">MTLQNNNENLHEFMLSPCAPLKSRTPRGGGRPSNLTADGLSGVSHIIYEAQEGRHVSEPGRVVL</sequence>
<dbReference type="AlphaFoldDB" id="A0A699ZQ98"/>
<proteinExistence type="predicted"/>
<evidence type="ECO:0000256" key="1">
    <source>
        <dbReference type="SAM" id="MobiDB-lite"/>
    </source>
</evidence>
<keyword evidence="3" id="KW-1185">Reference proteome</keyword>
<name>A0A699ZQ98_HAELA</name>
<evidence type="ECO:0000313" key="2">
    <source>
        <dbReference type="EMBL" id="GFH25017.1"/>
    </source>
</evidence>
<accession>A0A699ZQ98</accession>
<organism evidence="2 3">
    <name type="scientific">Haematococcus lacustris</name>
    <name type="common">Green alga</name>
    <name type="synonym">Haematococcus pluvialis</name>
    <dbReference type="NCBI Taxonomy" id="44745"/>
    <lineage>
        <taxon>Eukaryota</taxon>
        <taxon>Viridiplantae</taxon>
        <taxon>Chlorophyta</taxon>
        <taxon>core chlorophytes</taxon>
        <taxon>Chlorophyceae</taxon>
        <taxon>CS clade</taxon>
        <taxon>Chlamydomonadales</taxon>
        <taxon>Haematococcaceae</taxon>
        <taxon>Haematococcus</taxon>
    </lineage>
</organism>
<protein>
    <submittedName>
        <fullName evidence="2">Uncharacterized protein</fullName>
    </submittedName>
</protein>
<dbReference type="Proteomes" id="UP000485058">
    <property type="component" value="Unassembled WGS sequence"/>
</dbReference>
<comment type="caution">
    <text evidence="2">The sequence shown here is derived from an EMBL/GenBank/DDBJ whole genome shotgun (WGS) entry which is preliminary data.</text>
</comment>
<gene>
    <name evidence="2" type="ORF">HaLaN_22907</name>
</gene>
<dbReference type="EMBL" id="BLLF01002694">
    <property type="protein sequence ID" value="GFH25017.1"/>
    <property type="molecule type" value="Genomic_DNA"/>
</dbReference>
<reference evidence="2 3" key="1">
    <citation type="submission" date="2020-02" db="EMBL/GenBank/DDBJ databases">
        <title>Draft genome sequence of Haematococcus lacustris strain NIES-144.</title>
        <authorList>
            <person name="Morimoto D."/>
            <person name="Nakagawa S."/>
            <person name="Yoshida T."/>
            <person name="Sawayama S."/>
        </authorList>
    </citation>
    <scope>NUCLEOTIDE SEQUENCE [LARGE SCALE GENOMIC DNA]</scope>
    <source>
        <strain evidence="2 3">NIES-144</strain>
    </source>
</reference>
<evidence type="ECO:0000313" key="3">
    <source>
        <dbReference type="Proteomes" id="UP000485058"/>
    </source>
</evidence>